<dbReference type="InterPro" id="IPR013325">
    <property type="entry name" value="RNA_pol_sigma_r2"/>
</dbReference>
<evidence type="ECO:0000256" key="1">
    <source>
        <dbReference type="ARBA" id="ARBA00010641"/>
    </source>
</evidence>
<dbReference type="Proteomes" id="UP000294225">
    <property type="component" value="Unassembled WGS sequence"/>
</dbReference>
<dbReference type="SUPFAM" id="SSF88659">
    <property type="entry name" value="Sigma3 and sigma4 domains of RNA polymerase sigma factors"/>
    <property type="match status" value="1"/>
</dbReference>
<evidence type="ECO:0000259" key="7">
    <source>
        <dbReference type="Pfam" id="PF08281"/>
    </source>
</evidence>
<dbReference type="Gene3D" id="1.25.40.10">
    <property type="entry name" value="Tetratricopeptide repeat domain"/>
    <property type="match status" value="1"/>
</dbReference>
<dbReference type="Gene3D" id="1.10.1740.10">
    <property type="match status" value="1"/>
</dbReference>
<proteinExistence type="inferred from homology"/>
<dbReference type="GO" id="GO:0003677">
    <property type="term" value="F:DNA binding"/>
    <property type="evidence" value="ECO:0007669"/>
    <property type="project" value="InterPro"/>
</dbReference>
<dbReference type="PANTHER" id="PTHR47756">
    <property type="entry name" value="BLL6612 PROTEIN-RELATED"/>
    <property type="match status" value="1"/>
</dbReference>
<dbReference type="SUPFAM" id="SSF48452">
    <property type="entry name" value="TPR-like"/>
    <property type="match status" value="1"/>
</dbReference>
<feature type="domain" description="RNA polymerase sigma factor 70 region 4 type 2" evidence="7">
    <location>
        <begin position="218"/>
        <end position="269"/>
    </location>
</feature>
<keyword evidence="3" id="KW-0731">Sigma factor</keyword>
<feature type="compositionally biased region" description="Basic residues" evidence="5">
    <location>
        <begin position="38"/>
        <end position="56"/>
    </location>
</feature>
<evidence type="ECO:0000256" key="5">
    <source>
        <dbReference type="SAM" id="MobiDB-lite"/>
    </source>
</evidence>
<evidence type="ECO:0000313" key="10">
    <source>
        <dbReference type="Proteomes" id="UP000294225"/>
    </source>
</evidence>
<comment type="caution">
    <text evidence="9">The sequence shown here is derived from an EMBL/GenBank/DDBJ whole genome shotgun (WGS) entry which is preliminary data.</text>
</comment>
<gene>
    <name evidence="9" type="ORF">E0H92_29515</name>
</gene>
<dbReference type="InterPro" id="IPR036388">
    <property type="entry name" value="WH-like_DNA-bd_sf"/>
</dbReference>
<feature type="compositionally biased region" description="Basic and acidic residues" evidence="5">
    <location>
        <begin position="11"/>
        <end position="37"/>
    </location>
</feature>
<name>A0A4R0IS47_9ACTN</name>
<feature type="region of interest" description="Disordered" evidence="5">
    <location>
        <begin position="494"/>
        <end position="521"/>
    </location>
</feature>
<evidence type="ECO:0000259" key="6">
    <source>
        <dbReference type="Pfam" id="PF04542"/>
    </source>
</evidence>
<dbReference type="AlphaFoldDB" id="A0A4R0IS47"/>
<feature type="compositionally biased region" description="Basic and acidic residues" evidence="5">
    <location>
        <begin position="65"/>
        <end position="83"/>
    </location>
</feature>
<dbReference type="InterPro" id="IPR014284">
    <property type="entry name" value="RNA_pol_sigma-70_dom"/>
</dbReference>
<evidence type="ECO:0000256" key="3">
    <source>
        <dbReference type="ARBA" id="ARBA00023082"/>
    </source>
</evidence>
<dbReference type="SUPFAM" id="SSF88946">
    <property type="entry name" value="Sigma2 domain of RNA polymerase sigma factors"/>
    <property type="match status" value="1"/>
</dbReference>
<reference evidence="9 10" key="1">
    <citation type="submission" date="2019-02" db="EMBL/GenBank/DDBJ databases">
        <title>Kribbella capetownensis sp. nov. and Kribbella speibonae sp. nov., isolated from soil.</title>
        <authorList>
            <person name="Curtis S.M."/>
            <person name="Norton I."/>
            <person name="Everest G.J."/>
            <person name="Meyers P.R."/>
        </authorList>
    </citation>
    <scope>NUCLEOTIDE SEQUENCE [LARGE SCALE GENOMIC DNA]</scope>
    <source>
        <strain evidence="9 10">YM55</strain>
    </source>
</reference>
<dbReference type="InterPro" id="IPR046531">
    <property type="entry name" value="DUF6596"/>
</dbReference>
<accession>A0A4R0IS47</accession>
<dbReference type="InterPro" id="IPR013324">
    <property type="entry name" value="RNA_pol_sigma_r3/r4-like"/>
</dbReference>
<dbReference type="Pfam" id="PF08281">
    <property type="entry name" value="Sigma70_r4_2"/>
    <property type="match status" value="1"/>
</dbReference>
<feature type="compositionally biased region" description="Basic residues" evidence="5">
    <location>
        <begin position="1"/>
        <end position="10"/>
    </location>
</feature>
<dbReference type="PANTHER" id="PTHR47756:SF2">
    <property type="entry name" value="BLL6612 PROTEIN"/>
    <property type="match status" value="1"/>
</dbReference>
<dbReference type="InterPro" id="IPR007627">
    <property type="entry name" value="RNA_pol_sigma70_r2"/>
</dbReference>
<keyword evidence="4" id="KW-0804">Transcription</keyword>
<dbReference type="EMBL" id="SJKC01000004">
    <property type="protein sequence ID" value="TCC34168.1"/>
    <property type="molecule type" value="Genomic_DNA"/>
</dbReference>
<dbReference type="Pfam" id="PF20239">
    <property type="entry name" value="DUF6596"/>
    <property type="match status" value="1"/>
</dbReference>
<evidence type="ECO:0000256" key="4">
    <source>
        <dbReference type="ARBA" id="ARBA00023163"/>
    </source>
</evidence>
<evidence type="ECO:0000256" key="2">
    <source>
        <dbReference type="ARBA" id="ARBA00023015"/>
    </source>
</evidence>
<comment type="similarity">
    <text evidence="1">Belongs to the sigma-70 factor family. ECF subfamily.</text>
</comment>
<dbReference type="InterPro" id="IPR013249">
    <property type="entry name" value="RNA_pol_sigma70_r4_t2"/>
</dbReference>
<feature type="domain" description="RNA polymerase sigma-70 region 2" evidence="6">
    <location>
        <begin position="125"/>
        <end position="185"/>
    </location>
</feature>
<dbReference type="Gene3D" id="1.10.10.10">
    <property type="entry name" value="Winged helix-like DNA-binding domain superfamily/Winged helix DNA-binding domain"/>
    <property type="match status" value="1"/>
</dbReference>
<organism evidence="9 10">
    <name type="scientific">Kribbella speibonae</name>
    <dbReference type="NCBI Taxonomy" id="1572660"/>
    <lineage>
        <taxon>Bacteria</taxon>
        <taxon>Bacillati</taxon>
        <taxon>Actinomycetota</taxon>
        <taxon>Actinomycetes</taxon>
        <taxon>Propionibacteriales</taxon>
        <taxon>Kribbellaceae</taxon>
        <taxon>Kribbella</taxon>
    </lineage>
</organism>
<dbReference type="GO" id="GO:0016987">
    <property type="term" value="F:sigma factor activity"/>
    <property type="evidence" value="ECO:0007669"/>
    <property type="project" value="UniProtKB-KW"/>
</dbReference>
<evidence type="ECO:0000313" key="9">
    <source>
        <dbReference type="EMBL" id="TCC34168.1"/>
    </source>
</evidence>
<feature type="region of interest" description="Disordered" evidence="5">
    <location>
        <begin position="1"/>
        <end position="105"/>
    </location>
</feature>
<dbReference type="GO" id="GO:0006352">
    <property type="term" value="P:DNA-templated transcription initiation"/>
    <property type="evidence" value="ECO:0007669"/>
    <property type="project" value="InterPro"/>
</dbReference>
<dbReference type="NCBIfam" id="TIGR02937">
    <property type="entry name" value="sigma70-ECF"/>
    <property type="match status" value="1"/>
</dbReference>
<dbReference type="InterPro" id="IPR011990">
    <property type="entry name" value="TPR-like_helical_dom_sf"/>
</dbReference>
<protein>
    <submittedName>
        <fullName evidence="9">Sigma-70 family RNA polymerase sigma factor</fullName>
    </submittedName>
</protein>
<keyword evidence="2" id="KW-0805">Transcription regulation</keyword>
<sequence length="521" mass="57234">MGARAGRRAGRVPEVRCRVRRAGEGERRPASDVDGNCRPRRGRPRRTGRHHRRPVRRNQGSPDRLLPDRGRQPRGSGSDRLRDPGSLGRRGRGPPGDRGQIASWSSPVNERYDVVGETVRIEGARILATLIRTVGDVQLAEDAVQEAALAALGAWPVTGVPPEPRAWLTVTARRKAIDIIRRERARTGKERAGADLIELTAPKVETEEVVQDDLLRLIFTCCHPSLSPPTRVALALRTLCGLSPAQIAGVLLTTEVAATKRLVRARQKIAAARIPYRVPTEAELPERLPAVCAVIHSLYTAGHAPAEGTAAYDVDLCAEAIRLAELLHSLLPAQPTPTAVLALLLLTEARRPARVDESGEVVTLDLQDRSVWDQDLISRGVTLLNDSLERSARQADAYQLQAAIAAEHARVPSYTATDWREIVRLYDLLVKVSPSPAAELARAVAIAETGDVDTALTLLDEIPPSSRRYAVRGELLARHSRYAEAADELQQALDAAAPNHPERPHRERRRNHFRNLAEQDF</sequence>
<feature type="domain" description="DUF6596" evidence="8">
    <location>
        <begin position="287"/>
        <end position="387"/>
    </location>
</feature>
<evidence type="ECO:0000259" key="8">
    <source>
        <dbReference type="Pfam" id="PF20239"/>
    </source>
</evidence>
<dbReference type="Pfam" id="PF04542">
    <property type="entry name" value="Sigma70_r2"/>
    <property type="match status" value="1"/>
</dbReference>